<keyword evidence="6 9" id="KW-0067">ATP-binding</keyword>
<evidence type="ECO:0000256" key="8">
    <source>
        <dbReference type="RuleBase" id="RU003733"/>
    </source>
</evidence>
<keyword evidence="5 8" id="KW-0418">Kinase</keyword>
<reference evidence="12 13" key="1">
    <citation type="submission" date="2019-03" db="EMBL/GenBank/DDBJ databases">
        <title>Metabolic potential of uncultured bacteria and archaea associated with petroleum seepage in deep-sea sediments.</title>
        <authorList>
            <person name="Dong X."/>
            <person name="Hubert C."/>
        </authorList>
    </citation>
    <scope>NUCLEOTIDE SEQUENCE [LARGE SCALE GENOMIC DNA]</scope>
    <source>
        <strain evidence="12">E44_bin7</strain>
    </source>
</reference>
<evidence type="ECO:0000256" key="5">
    <source>
        <dbReference type="ARBA" id="ARBA00022777"/>
    </source>
</evidence>
<protein>
    <recommendedName>
        <fullName evidence="9">Xylulose kinase</fullName>
        <shortName evidence="9">Xylulokinase</shortName>
        <ecNumber evidence="9">2.7.1.17</ecNumber>
    </recommendedName>
</protein>
<dbReference type="InterPro" id="IPR050406">
    <property type="entry name" value="FGGY_Carb_Kinase"/>
</dbReference>
<evidence type="ECO:0000256" key="2">
    <source>
        <dbReference type="ARBA" id="ARBA00022629"/>
    </source>
</evidence>
<dbReference type="InterPro" id="IPR018484">
    <property type="entry name" value="FGGY_N"/>
</dbReference>
<accession>A0A523S048</accession>
<dbReference type="SUPFAM" id="SSF53067">
    <property type="entry name" value="Actin-like ATPase domain"/>
    <property type="match status" value="2"/>
</dbReference>
<comment type="similarity">
    <text evidence="1 8">Belongs to the FGGY kinase family.</text>
</comment>
<dbReference type="InterPro" id="IPR043129">
    <property type="entry name" value="ATPase_NBD"/>
</dbReference>
<dbReference type="InterPro" id="IPR000577">
    <property type="entry name" value="Carb_kinase_FGGY"/>
</dbReference>
<keyword evidence="2 9" id="KW-0859">Xylose metabolism</keyword>
<dbReference type="PANTHER" id="PTHR43095:SF2">
    <property type="entry name" value="GLUCONOKINASE"/>
    <property type="match status" value="1"/>
</dbReference>
<evidence type="ECO:0000256" key="3">
    <source>
        <dbReference type="ARBA" id="ARBA00022679"/>
    </source>
</evidence>
<proteinExistence type="inferred from homology"/>
<evidence type="ECO:0000259" key="10">
    <source>
        <dbReference type="Pfam" id="PF00370"/>
    </source>
</evidence>
<dbReference type="PANTHER" id="PTHR43095">
    <property type="entry name" value="SUGAR KINASE"/>
    <property type="match status" value="1"/>
</dbReference>
<organism evidence="12 13">
    <name type="scientific">Aerophobetes bacterium</name>
    <dbReference type="NCBI Taxonomy" id="2030807"/>
    <lineage>
        <taxon>Bacteria</taxon>
        <taxon>Candidatus Aerophobota</taxon>
    </lineage>
</organism>
<feature type="domain" description="Carbohydrate kinase FGGY N-terminal" evidence="10">
    <location>
        <begin position="8"/>
        <end position="251"/>
    </location>
</feature>
<comment type="catalytic activity">
    <reaction evidence="9">
        <text>D-xylulose + ATP = D-xylulose 5-phosphate + ADP + H(+)</text>
        <dbReference type="Rhea" id="RHEA:10964"/>
        <dbReference type="ChEBI" id="CHEBI:15378"/>
        <dbReference type="ChEBI" id="CHEBI:17140"/>
        <dbReference type="ChEBI" id="CHEBI:30616"/>
        <dbReference type="ChEBI" id="CHEBI:57737"/>
        <dbReference type="ChEBI" id="CHEBI:456216"/>
        <dbReference type="EC" id="2.7.1.17"/>
    </reaction>
</comment>
<dbReference type="GO" id="GO:0005997">
    <property type="term" value="P:xylulose metabolic process"/>
    <property type="evidence" value="ECO:0007669"/>
    <property type="project" value="InterPro"/>
</dbReference>
<dbReference type="InterPro" id="IPR018485">
    <property type="entry name" value="FGGY_C"/>
</dbReference>
<feature type="domain" description="Carbohydrate kinase FGGY C-terminal" evidence="11">
    <location>
        <begin position="263"/>
        <end position="455"/>
    </location>
</feature>
<dbReference type="Proteomes" id="UP000316360">
    <property type="component" value="Unassembled WGS sequence"/>
</dbReference>
<dbReference type="EMBL" id="SOKJ01000157">
    <property type="protein sequence ID" value="TET11395.1"/>
    <property type="molecule type" value="Genomic_DNA"/>
</dbReference>
<dbReference type="Pfam" id="PF02782">
    <property type="entry name" value="FGGY_C"/>
    <property type="match status" value="1"/>
</dbReference>
<dbReference type="AlphaFoldDB" id="A0A523S048"/>
<comment type="caution">
    <text evidence="12">The sequence shown here is derived from an EMBL/GenBank/DDBJ whole genome shotgun (WGS) entry which is preliminary data.</text>
</comment>
<name>A0A523S048_UNCAE</name>
<dbReference type="InterPro" id="IPR006000">
    <property type="entry name" value="Xylulokinase"/>
</dbReference>
<dbReference type="PROSITE" id="PS00445">
    <property type="entry name" value="FGGY_KINASES_2"/>
    <property type="match status" value="1"/>
</dbReference>
<dbReference type="GO" id="GO:0005524">
    <property type="term" value="F:ATP binding"/>
    <property type="evidence" value="ECO:0007669"/>
    <property type="project" value="UniProtKB-KW"/>
</dbReference>
<sequence length="513" mass="56736">MSKDTHFLIGIDIGTTGSRSILFDLRGQPLSSSYMEYPVETPYPGWAEQDPNQWWKATLSNLKKVVDKAKVDPQKIAVISVTGHQPSPVFLDREGNPLCKSLLWMDRRTFPQCKLLRETIGEDELYGKTGLRIDPIYSLSKIMWVRENLPQVFRQTYKILQPKDFIVFRFTGEIFTDYASASATQLLDVQKLEWSPQLLKIAGLSADKLPPLTLSTSIAGGLLGQVASQVGLTEGTPVVVGAGDTTVSAVGTGVVRAGYTCVNIGTSSDVITCVNKPILDPEKRIGYYPHAVPGKYVTIAGANTSGISLRWFRDEFCILEKESAHTLDIDPYDLMNLEAQKSKPGCEGLIFLPYLLGERSPVFDPLARGCFFGLTLRHQKSDFIRSIMEGIGYSIKHRIDAEEEIGIQVSSIIIAGGAAKSAFWRQIVADITGKKVRLLAVSEATCLGAAILGGVGVQIYPTAEDMCDKVIPIVEEREPIPDNHLLYQGLFNIYKTLYSNNKRLFEEIHRVIS</sequence>
<keyword evidence="3 8" id="KW-0808">Transferase</keyword>
<evidence type="ECO:0000256" key="1">
    <source>
        <dbReference type="ARBA" id="ARBA00009156"/>
    </source>
</evidence>
<dbReference type="InterPro" id="IPR018483">
    <property type="entry name" value="Carb_kinase_FGGY_CS"/>
</dbReference>
<dbReference type="CDD" id="cd07808">
    <property type="entry name" value="ASKHA_NBD_FGGY_EcXK-like"/>
    <property type="match status" value="1"/>
</dbReference>
<dbReference type="EC" id="2.7.1.17" evidence="9"/>
<dbReference type="NCBIfam" id="TIGR01312">
    <property type="entry name" value="XylB"/>
    <property type="match status" value="1"/>
</dbReference>
<dbReference type="GO" id="GO:0042732">
    <property type="term" value="P:D-xylose metabolic process"/>
    <property type="evidence" value="ECO:0007669"/>
    <property type="project" value="UniProtKB-KW"/>
</dbReference>
<evidence type="ECO:0000313" key="12">
    <source>
        <dbReference type="EMBL" id="TET11395.1"/>
    </source>
</evidence>
<dbReference type="Gene3D" id="3.30.420.40">
    <property type="match status" value="2"/>
</dbReference>
<keyword evidence="4 9" id="KW-0547">Nucleotide-binding</keyword>
<dbReference type="GO" id="GO:0004856">
    <property type="term" value="F:D-xylulokinase activity"/>
    <property type="evidence" value="ECO:0007669"/>
    <property type="project" value="UniProtKB-EC"/>
</dbReference>
<evidence type="ECO:0000256" key="6">
    <source>
        <dbReference type="ARBA" id="ARBA00022840"/>
    </source>
</evidence>
<evidence type="ECO:0000313" key="13">
    <source>
        <dbReference type="Proteomes" id="UP000316360"/>
    </source>
</evidence>
<keyword evidence="7 9" id="KW-0119">Carbohydrate metabolism</keyword>
<evidence type="ECO:0000259" key="11">
    <source>
        <dbReference type="Pfam" id="PF02782"/>
    </source>
</evidence>
<evidence type="ECO:0000256" key="4">
    <source>
        <dbReference type="ARBA" id="ARBA00022741"/>
    </source>
</evidence>
<dbReference type="PIRSF" id="PIRSF000538">
    <property type="entry name" value="GlpK"/>
    <property type="match status" value="1"/>
</dbReference>
<evidence type="ECO:0000256" key="9">
    <source>
        <dbReference type="RuleBase" id="RU364073"/>
    </source>
</evidence>
<dbReference type="Pfam" id="PF00370">
    <property type="entry name" value="FGGY_N"/>
    <property type="match status" value="1"/>
</dbReference>
<gene>
    <name evidence="9 12" type="primary">xylB</name>
    <name evidence="12" type="ORF">E3J84_02965</name>
</gene>
<evidence type="ECO:0000256" key="7">
    <source>
        <dbReference type="ARBA" id="ARBA00023277"/>
    </source>
</evidence>